<dbReference type="GO" id="GO:0003746">
    <property type="term" value="F:translation elongation factor activity"/>
    <property type="evidence" value="ECO:0007669"/>
    <property type="project" value="UniProtKB-UniRule"/>
</dbReference>
<dbReference type="Gene3D" id="2.30.30.30">
    <property type="match status" value="1"/>
</dbReference>
<evidence type="ECO:0000313" key="12">
    <source>
        <dbReference type="EMBL" id="OUR93068.1"/>
    </source>
</evidence>
<dbReference type="HAMAP" id="MF_00141">
    <property type="entry name" value="EF_P"/>
    <property type="match status" value="1"/>
</dbReference>
<evidence type="ECO:0000256" key="3">
    <source>
        <dbReference type="ARBA" id="ARBA00009479"/>
    </source>
</evidence>
<dbReference type="InterPro" id="IPR012340">
    <property type="entry name" value="NA-bd_OB-fold"/>
</dbReference>
<protein>
    <recommendedName>
        <fullName evidence="7 8">Elongation factor P</fullName>
        <shortName evidence="7">EF-P</shortName>
    </recommendedName>
</protein>
<feature type="domain" description="Translation elongation factor P/YeiP central" evidence="11">
    <location>
        <begin position="72"/>
        <end position="126"/>
    </location>
</feature>
<dbReference type="FunFam" id="2.30.30.30:FF:000003">
    <property type="entry name" value="Elongation factor P"/>
    <property type="match status" value="1"/>
</dbReference>
<dbReference type="PANTHER" id="PTHR30053">
    <property type="entry name" value="ELONGATION FACTOR P"/>
    <property type="match status" value="1"/>
</dbReference>
<comment type="pathway">
    <text evidence="2 7">Protein biosynthesis; polypeptide chain elongation.</text>
</comment>
<keyword evidence="5 7" id="KW-0251">Elongation factor</keyword>
<name>A0A1Y5F1P0_9BACT</name>
<evidence type="ECO:0000256" key="7">
    <source>
        <dbReference type="HAMAP-Rule" id="MF_00141"/>
    </source>
</evidence>
<dbReference type="FunFam" id="2.40.50.140:FF:000004">
    <property type="entry name" value="Elongation factor P"/>
    <property type="match status" value="1"/>
</dbReference>
<gene>
    <name evidence="7" type="primary">efp</name>
    <name evidence="12" type="ORF">A9Q84_21430</name>
</gene>
<dbReference type="InterPro" id="IPR011768">
    <property type="entry name" value="Transl_elongation_fac_P"/>
</dbReference>
<dbReference type="NCBIfam" id="TIGR00038">
    <property type="entry name" value="efp"/>
    <property type="match status" value="1"/>
</dbReference>
<dbReference type="SMART" id="SM00841">
    <property type="entry name" value="Elong-fact-P_C"/>
    <property type="match status" value="1"/>
</dbReference>
<proteinExistence type="inferred from homology"/>
<dbReference type="Gene3D" id="2.40.50.140">
    <property type="entry name" value="Nucleic acid-binding proteins"/>
    <property type="match status" value="2"/>
</dbReference>
<dbReference type="NCBIfam" id="NF001810">
    <property type="entry name" value="PRK00529.1"/>
    <property type="match status" value="1"/>
</dbReference>
<accession>A0A1Y5F1P0</accession>
<evidence type="ECO:0000259" key="11">
    <source>
        <dbReference type="SMART" id="SM01185"/>
    </source>
</evidence>
<evidence type="ECO:0000256" key="8">
    <source>
        <dbReference type="NCBIfam" id="TIGR00038"/>
    </source>
</evidence>
<comment type="function">
    <text evidence="7">Involved in peptide bond synthesis. Stimulates efficient translation and peptide-bond synthesis on native or reconstituted 70S ribosomes in vitro. Probably functions indirectly by altering the affinity of the ribosome for aminoacyl-tRNA, thus increasing their reactivity as acceptors for peptidyl transferase.</text>
</comment>
<reference evidence="13" key="1">
    <citation type="journal article" date="2017" name="Proc. Natl. Acad. Sci. U.S.A.">
        <title>Simulation of Deepwater Horizon oil plume reveals substrate specialization within a complex community of hydrocarbon-degraders.</title>
        <authorList>
            <person name="Hu P."/>
            <person name="Dubinsky E.A."/>
            <person name="Probst A.J."/>
            <person name="Wang J."/>
            <person name="Sieber C.M.K."/>
            <person name="Tom L.M."/>
            <person name="Gardinali P."/>
            <person name="Banfield J.F."/>
            <person name="Atlas R.M."/>
            <person name="Andersen G.L."/>
        </authorList>
    </citation>
    <scope>NUCLEOTIDE SEQUENCE [LARGE SCALE GENOMIC DNA]</scope>
</reference>
<feature type="domain" description="Elongation factor P C-terminal" evidence="10">
    <location>
        <begin position="134"/>
        <end position="189"/>
    </location>
</feature>
<sequence length="192" mass="21360">MARELQTTELKKGVWIELDNKPFLIIKSDFTNPGKGSAFTICRIRNLETNAVIERTFKSGVATGVFEPDLEQKNVEYMYSDQEGFNFMDQVSFETIHVTTEQAGTAAGYLQEGINLDVLYYKGNPIAIDLPNFVVLKVAETDPGLKGDTAQGGTKLAKMDTGLQVKVPLFIKEGEIIKIDTRTGDYIERAKI</sequence>
<keyword evidence="6 7" id="KW-0648">Protein biosynthesis</keyword>
<dbReference type="Pfam" id="PF08207">
    <property type="entry name" value="EFP_N"/>
    <property type="match status" value="1"/>
</dbReference>
<evidence type="ECO:0000313" key="13">
    <source>
        <dbReference type="Proteomes" id="UP000196531"/>
    </source>
</evidence>
<evidence type="ECO:0000256" key="9">
    <source>
        <dbReference type="RuleBase" id="RU004389"/>
    </source>
</evidence>
<evidence type="ECO:0000256" key="2">
    <source>
        <dbReference type="ARBA" id="ARBA00004815"/>
    </source>
</evidence>
<dbReference type="SMART" id="SM01185">
    <property type="entry name" value="EFP"/>
    <property type="match status" value="1"/>
</dbReference>
<dbReference type="AlphaFoldDB" id="A0A1Y5F1P0"/>
<dbReference type="InterPro" id="IPR015365">
    <property type="entry name" value="Elong-fact-P_C"/>
</dbReference>
<evidence type="ECO:0000256" key="5">
    <source>
        <dbReference type="ARBA" id="ARBA00022768"/>
    </source>
</evidence>
<dbReference type="EMBL" id="MAAO01000016">
    <property type="protein sequence ID" value="OUR93068.1"/>
    <property type="molecule type" value="Genomic_DNA"/>
</dbReference>
<dbReference type="Pfam" id="PF01132">
    <property type="entry name" value="EFP"/>
    <property type="match status" value="1"/>
</dbReference>
<comment type="caution">
    <text evidence="12">The sequence shown here is derived from an EMBL/GenBank/DDBJ whole genome shotgun (WGS) entry which is preliminary data.</text>
</comment>
<dbReference type="InterPro" id="IPR014722">
    <property type="entry name" value="Rib_uL2_dom2"/>
</dbReference>
<evidence type="ECO:0000259" key="10">
    <source>
        <dbReference type="SMART" id="SM00841"/>
    </source>
</evidence>
<dbReference type="Proteomes" id="UP000196531">
    <property type="component" value="Unassembled WGS sequence"/>
</dbReference>
<evidence type="ECO:0000256" key="1">
    <source>
        <dbReference type="ARBA" id="ARBA00004496"/>
    </source>
</evidence>
<dbReference type="SUPFAM" id="SSF50249">
    <property type="entry name" value="Nucleic acid-binding proteins"/>
    <property type="match status" value="2"/>
</dbReference>
<comment type="similarity">
    <text evidence="3 7 9">Belongs to the elongation factor P family.</text>
</comment>
<dbReference type="PROSITE" id="PS01275">
    <property type="entry name" value="EFP"/>
    <property type="match status" value="1"/>
</dbReference>
<dbReference type="InterPro" id="IPR013852">
    <property type="entry name" value="Transl_elong_P/YeiP_CS"/>
</dbReference>
<dbReference type="PANTHER" id="PTHR30053:SF12">
    <property type="entry name" value="ELONGATION FACTOR P (EF-P) FAMILY PROTEIN"/>
    <property type="match status" value="1"/>
</dbReference>
<dbReference type="UniPathway" id="UPA00345"/>
<organism evidence="12 13">
    <name type="scientific">Halobacteriovorax marinus</name>
    <dbReference type="NCBI Taxonomy" id="97084"/>
    <lineage>
        <taxon>Bacteria</taxon>
        <taxon>Pseudomonadati</taxon>
        <taxon>Bdellovibrionota</taxon>
        <taxon>Bacteriovoracia</taxon>
        <taxon>Bacteriovoracales</taxon>
        <taxon>Halobacteriovoraceae</taxon>
        <taxon>Halobacteriovorax</taxon>
    </lineage>
</organism>
<dbReference type="Pfam" id="PF09285">
    <property type="entry name" value="Elong-fact-P_C"/>
    <property type="match status" value="1"/>
</dbReference>
<dbReference type="CDD" id="cd05794">
    <property type="entry name" value="S1_EF-P_repeat_2"/>
    <property type="match status" value="1"/>
</dbReference>
<dbReference type="SUPFAM" id="SSF50104">
    <property type="entry name" value="Translation proteins SH3-like domain"/>
    <property type="match status" value="1"/>
</dbReference>
<dbReference type="FunFam" id="2.40.50.140:FF:000009">
    <property type="entry name" value="Elongation factor P"/>
    <property type="match status" value="1"/>
</dbReference>
<dbReference type="InterPro" id="IPR013185">
    <property type="entry name" value="Transl_elong_KOW-like"/>
</dbReference>
<dbReference type="CDD" id="cd04470">
    <property type="entry name" value="S1_EF-P_repeat_1"/>
    <property type="match status" value="1"/>
</dbReference>
<evidence type="ECO:0000256" key="6">
    <source>
        <dbReference type="ARBA" id="ARBA00022917"/>
    </source>
</evidence>
<keyword evidence="4 7" id="KW-0963">Cytoplasm</keyword>
<dbReference type="PIRSF" id="PIRSF005901">
    <property type="entry name" value="EF-P"/>
    <property type="match status" value="1"/>
</dbReference>
<dbReference type="InterPro" id="IPR001059">
    <property type="entry name" value="Transl_elong_P/YeiP_cen"/>
</dbReference>
<dbReference type="InterPro" id="IPR008991">
    <property type="entry name" value="Translation_prot_SH3-like_sf"/>
</dbReference>
<dbReference type="GO" id="GO:0005829">
    <property type="term" value="C:cytosol"/>
    <property type="evidence" value="ECO:0007669"/>
    <property type="project" value="UniProtKB-ARBA"/>
</dbReference>
<dbReference type="InterPro" id="IPR020599">
    <property type="entry name" value="Transl_elong_fac_P/YeiP"/>
</dbReference>
<evidence type="ECO:0000256" key="4">
    <source>
        <dbReference type="ARBA" id="ARBA00022490"/>
    </source>
</evidence>
<dbReference type="GO" id="GO:0043043">
    <property type="term" value="P:peptide biosynthetic process"/>
    <property type="evidence" value="ECO:0007669"/>
    <property type="project" value="InterPro"/>
</dbReference>
<comment type="subcellular location">
    <subcellularLocation>
        <location evidence="1 7">Cytoplasm</location>
    </subcellularLocation>
</comment>